<feature type="domain" description="NADH:flavin oxidoreductase/NADH oxidase N-terminal" evidence="1">
    <location>
        <begin position="2"/>
        <end position="335"/>
    </location>
</feature>
<reference evidence="2 3" key="1">
    <citation type="submission" date="2021-04" db="EMBL/GenBank/DDBJ databases">
        <title>novel species isolated from subtropical streams in China.</title>
        <authorList>
            <person name="Lu H."/>
        </authorList>
    </citation>
    <scope>NUCLEOTIDE SEQUENCE [LARGE SCALE GENOMIC DNA]</scope>
    <source>
        <strain evidence="2 3">FT147W</strain>
    </source>
</reference>
<dbReference type="EMBL" id="JAGSPK010000003">
    <property type="protein sequence ID" value="MBR7792904.1"/>
    <property type="molecule type" value="Genomic_DNA"/>
</dbReference>
<organism evidence="2 3">
    <name type="scientific">Undibacterium rivi</name>
    <dbReference type="NCBI Taxonomy" id="2828729"/>
    <lineage>
        <taxon>Bacteria</taxon>
        <taxon>Pseudomonadati</taxon>
        <taxon>Pseudomonadota</taxon>
        <taxon>Betaproteobacteria</taxon>
        <taxon>Burkholderiales</taxon>
        <taxon>Oxalobacteraceae</taxon>
        <taxon>Undibacterium</taxon>
    </lineage>
</organism>
<dbReference type="Proteomes" id="UP000682982">
    <property type="component" value="Unassembled WGS sequence"/>
</dbReference>
<dbReference type="InterPro" id="IPR001155">
    <property type="entry name" value="OxRdtase_FMN_N"/>
</dbReference>
<proteinExistence type="predicted"/>
<dbReference type="SUPFAM" id="SSF51395">
    <property type="entry name" value="FMN-linked oxidoreductases"/>
    <property type="match status" value="1"/>
</dbReference>
<dbReference type="Pfam" id="PF00724">
    <property type="entry name" value="Oxidored_FMN"/>
    <property type="match status" value="1"/>
</dbReference>
<keyword evidence="3" id="KW-1185">Reference proteome</keyword>
<comment type="caution">
    <text evidence="2">The sequence shown here is derived from an EMBL/GenBank/DDBJ whole genome shotgun (WGS) entry which is preliminary data.</text>
</comment>
<evidence type="ECO:0000259" key="1">
    <source>
        <dbReference type="Pfam" id="PF00724"/>
    </source>
</evidence>
<dbReference type="PANTHER" id="PTHR22893:SF91">
    <property type="entry name" value="NADPH DEHYDROGENASE 2-RELATED"/>
    <property type="match status" value="1"/>
</dbReference>
<dbReference type="CDD" id="cd02933">
    <property type="entry name" value="OYE_like_FMN"/>
    <property type="match status" value="1"/>
</dbReference>
<evidence type="ECO:0000313" key="2">
    <source>
        <dbReference type="EMBL" id="MBR7792904.1"/>
    </source>
</evidence>
<dbReference type="PANTHER" id="PTHR22893">
    <property type="entry name" value="NADH OXIDOREDUCTASE-RELATED"/>
    <property type="match status" value="1"/>
</dbReference>
<evidence type="ECO:0000313" key="3">
    <source>
        <dbReference type="Proteomes" id="UP000682982"/>
    </source>
</evidence>
<dbReference type="Gene3D" id="3.20.20.70">
    <property type="entry name" value="Aldolase class I"/>
    <property type="match status" value="1"/>
</dbReference>
<gene>
    <name evidence="2" type="ORF">KDM87_09880</name>
</gene>
<dbReference type="InterPro" id="IPR045247">
    <property type="entry name" value="Oye-like"/>
</dbReference>
<protein>
    <submittedName>
        <fullName evidence="2">Alkene reductase</fullName>
    </submittedName>
</protein>
<dbReference type="InterPro" id="IPR013785">
    <property type="entry name" value="Aldolase_TIM"/>
</dbReference>
<sequence length="358" mass="37912">MLFESYQLRSTTLSNRIVMSPLTRSRASSDNIPTEIMVTYYAQRASAGLIITEGTSPSPNGLGYARIPGLFNEAQVQGWKRVTDAVHAKGGKIVVQLMHTGRVSHQANLPAGAEVLGPSPEICPGEMWTDAQGSQPHTLPRAMTEDDLRNVIGEYATAAGLAIQAGFDGIELHAANGYLLEQFLNANINRRTDGYGGTADGRNRLVLEVARATAKEIGAERVGIRLSPHGVVNAAGAFDGVDEQYLALVTQLSALGLMYVHVLDHSALGAPPVPATLKADLRAAFNGPFILAGGLDKAGAELALSEGRADLTAMGRPFIANPDLVERLRQDAPLNAPSPDTFYTPGAKGYTDYPALAA</sequence>
<name>A0ABS5H499_9BURK</name>
<accession>A0ABS5H499</accession>
<dbReference type="RefSeq" id="WP_212678918.1">
    <property type="nucleotide sequence ID" value="NZ_JAGSPK010000003.1"/>
</dbReference>